<dbReference type="AlphaFoldDB" id="A0A2P6FAI0"/>
<protein>
    <submittedName>
        <fullName evidence="1">Uncharacterized protein</fullName>
    </submittedName>
</protein>
<comment type="caution">
    <text evidence="1">The sequence shown here is derived from an EMBL/GenBank/DDBJ whole genome shotgun (WGS) entry which is preliminary data.</text>
</comment>
<organism evidence="1 2">
    <name type="scientific">Spiroplasma poulsonii</name>
    <dbReference type="NCBI Taxonomy" id="2138"/>
    <lineage>
        <taxon>Bacteria</taxon>
        <taxon>Bacillati</taxon>
        <taxon>Mycoplasmatota</taxon>
        <taxon>Mollicutes</taxon>
        <taxon>Entomoplasmatales</taxon>
        <taxon>Spiroplasmataceae</taxon>
        <taxon>Spiroplasma</taxon>
    </lineage>
</organism>
<dbReference type="Proteomes" id="UP000031565">
    <property type="component" value="Unassembled WGS sequence"/>
</dbReference>
<evidence type="ECO:0000313" key="1">
    <source>
        <dbReference type="EMBL" id="PQM30458.1"/>
    </source>
</evidence>
<gene>
    <name evidence="1" type="ORF">SMSRO_SF002200</name>
</gene>
<name>A0A2P6FAI0_9MOLU</name>
<dbReference type="STRING" id="2138.SMSRO_v1c02100"/>
<dbReference type="EMBL" id="JTLV02000001">
    <property type="protein sequence ID" value="PQM30458.1"/>
    <property type="molecule type" value="Genomic_DNA"/>
</dbReference>
<accession>A0A2P6FAI0</accession>
<sequence>MLPEKIDIFIDEHIDKPLSEYIRLLAIPFFIKILL</sequence>
<evidence type="ECO:0000313" key="2">
    <source>
        <dbReference type="Proteomes" id="UP000031565"/>
    </source>
</evidence>
<reference evidence="1 2" key="1">
    <citation type="journal article" date="2015" name="MBio">
        <title>Genome sequence of the Drosophila melanogaster male-killing Spiroplasma strain MSRO endosymbiont.</title>
        <authorList>
            <person name="Paredes J.C."/>
            <person name="Herren J.K."/>
            <person name="Schupfer F."/>
            <person name="Marin R."/>
            <person name="Claverol S."/>
            <person name="Kuo C.H."/>
            <person name="Lemaitre B."/>
            <person name="Beven L."/>
        </authorList>
    </citation>
    <scope>NUCLEOTIDE SEQUENCE [LARGE SCALE GENOMIC DNA]</scope>
    <source>
        <strain evidence="1 2">MSRO</strain>
    </source>
</reference>
<proteinExistence type="predicted"/>
<keyword evidence="2" id="KW-1185">Reference proteome</keyword>